<dbReference type="InterPro" id="IPR002053">
    <property type="entry name" value="Glyco_hydro_25"/>
</dbReference>
<keyword evidence="4" id="KW-0614">Plasmid</keyword>
<feature type="domain" description="LysM" evidence="3">
    <location>
        <begin position="348"/>
        <end position="392"/>
    </location>
</feature>
<dbReference type="GO" id="GO:0009253">
    <property type="term" value="P:peptidoglycan catabolic process"/>
    <property type="evidence" value="ECO:0007669"/>
    <property type="project" value="InterPro"/>
</dbReference>
<reference evidence="4" key="2">
    <citation type="submission" date="2011-02" db="EMBL/GenBank/DDBJ databases">
        <title>Genetic factors for stable replication of pLS32 in Bacillus subtilis.</title>
        <authorList>
            <person name="Itaya M."/>
        </authorList>
    </citation>
    <scope>NUCLEOTIDE SEQUENCE</scope>
    <source>
        <strain evidence="4">IAM 11631</strain>
        <plasmid evidence="4">pLS32</plasmid>
    </source>
</reference>
<dbReference type="SUPFAM" id="SSF51445">
    <property type="entry name" value="(Trans)glycosidases"/>
    <property type="match status" value="1"/>
</dbReference>
<dbReference type="RefSeq" id="WP_013603354.1">
    <property type="nucleotide sequence ID" value="NC_015149.1"/>
</dbReference>
<dbReference type="EMBL" id="AB615353">
    <property type="protein sequence ID" value="BAJ77082.1"/>
    <property type="molecule type" value="Genomic_DNA"/>
</dbReference>
<reference evidence="4" key="1">
    <citation type="journal article" date="1997" name="Proc. Natl. Acad. Sci. U.S.A.">
        <title>Experimental surgery to create subgenomes of Bacillus subtilis 168.</title>
        <authorList>
            <person name="Itaya M."/>
            <person name="Tanaka T."/>
        </authorList>
    </citation>
    <scope>NUCLEOTIDE SEQUENCE</scope>
    <source>
        <strain evidence="4">IAM 11631</strain>
        <plasmid evidence="4">pLS32</plasmid>
    </source>
</reference>
<comment type="similarity">
    <text evidence="1">Belongs to the glycosyl hydrolase 25 family.</text>
</comment>
<geneLocation type="plasmid" evidence="4">
    <name>pLS32</name>
</geneLocation>
<dbReference type="PANTHER" id="PTHR33734">
    <property type="entry name" value="LYSM DOMAIN-CONTAINING GPI-ANCHORED PROTEIN 2"/>
    <property type="match status" value="1"/>
</dbReference>
<dbReference type="AlphaFoldDB" id="E9RJI7"/>
<dbReference type="PROSITE" id="PS51782">
    <property type="entry name" value="LYSM"/>
    <property type="match status" value="2"/>
</dbReference>
<name>E9RJI7_BACNA</name>
<dbReference type="GO" id="GO:0003796">
    <property type="term" value="F:lysozyme activity"/>
    <property type="evidence" value="ECO:0007669"/>
    <property type="project" value="InterPro"/>
</dbReference>
<feature type="domain" description="LysM" evidence="3">
    <location>
        <begin position="406"/>
        <end position="450"/>
    </location>
</feature>
<protein>
    <submittedName>
        <fullName evidence="4">Lyzozyme M1</fullName>
    </submittedName>
</protein>
<feature type="region of interest" description="Disordered" evidence="2">
    <location>
        <begin position="322"/>
        <end position="349"/>
    </location>
</feature>
<evidence type="ECO:0000313" key="4">
    <source>
        <dbReference type="EMBL" id="BAJ77082.1"/>
    </source>
</evidence>
<dbReference type="SUPFAM" id="SSF54106">
    <property type="entry name" value="LysM domain"/>
    <property type="match status" value="2"/>
</dbReference>
<proteinExistence type="inferred from homology"/>
<dbReference type="Gene3D" id="3.10.350.10">
    <property type="entry name" value="LysM domain"/>
    <property type="match status" value="2"/>
</dbReference>
<dbReference type="Pfam" id="PF01476">
    <property type="entry name" value="LysM"/>
    <property type="match status" value="2"/>
</dbReference>
<dbReference type="PANTHER" id="PTHR33734:SF22">
    <property type="entry name" value="MEMBRANE-BOUND LYTIC MUREIN TRANSGLYCOSYLASE D"/>
    <property type="match status" value="1"/>
</dbReference>
<dbReference type="PROSITE" id="PS51904">
    <property type="entry name" value="GLYCOSYL_HYDROL_F25_2"/>
    <property type="match status" value="1"/>
</dbReference>
<dbReference type="Pfam" id="PF01183">
    <property type="entry name" value="Glyco_hydro_25"/>
    <property type="match status" value="1"/>
</dbReference>
<feature type="compositionally biased region" description="Low complexity" evidence="2">
    <location>
        <begin position="325"/>
        <end position="349"/>
    </location>
</feature>
<dbReference type="InterPro" id="IPR018392">
    <property type="entry name" value="LysM"/>
</dbReference>
<evidence type="ECO:0000256" key="2">
    <source>
        <dbReference type="SAM" id="MobiDB-lite"/>
    </source>
</evidence>
<organism evidence="4">
    <name type="scientific">Bacillus subtilis subsp. natto</name>
    <dbReference type="NCBI Taxonomy" id="86029"/>
    <lineage>
        <taxon>Bacteria</taxon>
        <taxon>Bacillati</taxon>
        <taxon>Bacillota</taxon>
        <taxon>Bacilli</taxon>
        <taxon>Bacillales</taxon>
        <taxon>Bacillaceae</taxon>
        <taxon>Bacillus</taxon>
    </lineage>
</organism>
<sequence length="451" mass="49206">MKKQLKNLTKEAIKLNKLIKTVSALALSLGLAFSFVAPSYASSLPSVDFIDVSHHNAENGLPLSFYQTIKGSGVQGVVVKVSEGSYYVDPAASVNIANARQAGMIVNAYHFARYTSNFAAKKEAIWFDKKLQLVGFDKKKDGYVTIDVEASGLGTASQVTEYTNTFIKQMKALGYSRVDLYTGSYYYNGQLIPSKLVVNKPWLASYPANPVKNKPTAKFTNGKGAWQWASDYKFIGMSRYGNFDVSEDYAGKYTKKTSSTQVVTKGVGTIKIVSLVDYMKSKGMNSSFSNRSKLAAAYGIANYSGTQAQNLALLEKIKTGTPVAKSNTSNSKLTTSTPKSSSSSSKTTTYKVKSGDTLSEIAAKYKTSVSKLVSLNKIKNPNKLYISQKLKVPTKASVAKKAASKTYYTVKKGDSVSKIAVKYKTTVSKIKSLNKLKNPNKIYVGQKLRVR</sequence>
<dbReference type="InterPro" id="IPR017853">
    <property type="entry name" value="GH"/>
</dbReference>
<dbReference type="CDD" id="cd00118">
    <property type="entry name" value="LysM"/>
    <property type="match status" value="2"/>
</dbReference>
<evidence type="ECO:0000256" key="1">
    <source>
        <dbReference type="ARBA" id="ARBA00010646"/>
    </source>
</evidence>
<accession>E9RJI7</accession>
<dbReference type="SMART" id="SM00257">
    <property type="entry name" value="LysM"/>
    <property type="match status" value="2"/>
</dbReference>
<dbReference type="GO" id="GO:0016998">
    <property type="term" value="P:cell wall macromolecule catabolic process"/>
    <property type="evidence" value="ECO:0007669"/>
    <property type="project" value="InterPro"/>
</dbReference>
<dbReference type="Gene3D" id="3.20.20.80">
    <property type="entry name" value="Glycosidases"/>
    <property type="match status" value="1"/>
</dbReference>
<evidence type="ECO:0000259" key="3">
    <source>
        <dbReference type="PROSITE" id="PS51782"/>
    </source>
</evidence>
<dbReference type="SUPFAM" id="SSF158634">
    <property type="entry name" value="RPA2825-like"/>
    <property type="match status" value="1"/>
</dbReference>
<dbReference type="InterPro" id="IPR036779">
    <property type="entry name" value="LysM_dom_sf"/>
</dbReference>